<comment type="caution">
    <text evidence="1">The sequence shown here is derived from an EMBL/GenBank/DDBJ whole genome shotgun (WGS) entry which is preliminary data.</text>
</comment>
<organism evidence="1">
    <name type="scientific">bioreactor metagenome</name>
    <dbReference type="NCBI Taxonomy" id="1076179"/>
    <lineage>
        <taxon>unclassified sequences</taxon>
        <taxon>metagenomes</taxon>
        <taxon>ecological metagenomes</taxon>
    </lineage>
</organism>
<reference evidence="1" key="1">
    <citation type="submission" date="2019-08" db="EMBL/GenBank/DDBJ databases">
        <authorList>
            <person name="Kucharzyk K."/>
            <person name="Murdoch R.W."/>
            <person name="Higgins S."/>
            <person name="Loffler F."/>
        </authorList>
    </citation>
    <scope>NUCLEOTIDE SEQUENCE</scope>
</reference>
<gene>
    <name evidence="1" type="ORF">SDC9_166963</name>
</gene>
<dbReference type="EMBL" id="VSSQ01067180">
    <property type="protein sequence ID" value="MPN19592.1"/>
    <property type="molecule type" value="Genomic_DNA"/>
</dbReference>
<protein>
    <submittedName>
        <fullName evidence="1">Uncharacterized protein</fullName>
    </submittedName>
</protein>
<proteinExistence type="predicted"/>
<dbReference type="AlphaFoldDB" id="A0A645G0Y7"/>
<accession>A0A645G0Y7</accession>
<evidence type="ECO:0000313" key="1">
    <source>
        <dbReference type="EMBL" id="MPN19592.1"/>
    </source>
</evidence>
<sequence>MFLSLINLFFGDFDATQHYFVKLFSVLFDSFVAVNTNIVQNCLYSIKEICAVENRTSQYSCPTVSGRIFDDLHTL</sequence>
<name>A0A645G0Y7_9ZZZZ</name>